<dbReference type="PANTHER" id="PTHR30273">
    <property type="entry name" value="PERIPLASMIC SIGNAL SENSOR AND SIGMA FACTOR ACTIVATOR FECR-RELATED"/>
    <property type="match status" value="1"/>
</dbReference>
<comment type="caution">
    <text evidence="4">The sequence shown here is derived from an EMBL/GenBank/DDBJ whole genome shotgun (WGS) entry which is preliminary data.</text>
</comment>
<dbReference type="InterPro" id="IPR012373">
    <property type="entry name" value="Ferrdict_sens_TM"/>
</dbReference>
<keyword evidence="1" id="KW-0472">Membrane</keyword>
<dbReference type="EMBL" id="VTWS01000002">
    <property type="protein sequence ID" value="KAA9354773.1"/>
    <property type="molecule type" value="Genomic_DNA"/>
</dbReference>
<dbReference type="AlphaFoldDB" id="A0A5N1JLC1"/>
<feature type="domain" description="FecR protein" evidence="2">
    <location>
        <begin position="145"/>
        <end position="229"/>
    </location>
</feature>
<dbReference type="Pfam" id="PF04773">
    <property type="entry name" value="FecR"/>
    <property type="match status" value="1"/>
</dbReference>
<evidence type="ECO:0000259" key="3">
    <source>
        <dbReference type="Pfam" id="PF16344"/>
    </source>
</evidence>
<dbReference type="PANTHER" id="PTHR30273:SF2">
    <property type="entry name" value="PROTEIN FECR"/>
    <property type="match status" value="1"/>
</dbReference>
<accession>A0A5N1JLC1</accession>
<gene>
    <name evidence="4" type="ORF">F0P93_09210</name>
</gene>
<feature type="domain" description="Protein FecR C-terminal" evidence="3">
    <location>
        <begin position="287"/>
        <end position="353"/>
    </location>
</feature>
<name>A0A5N1JLC1_9BACT</name>
<dbReference type="GO" id="GO:0016989">
    <property type="term" value="F:sigma factor antagonist activity"/>
    <property type="evidence" value="ECO:0007669"/>
    <property type="project" value="TreeGrafter"/>
</dbReference>
<dbReference type="RefSeq" id="WP_150876088.1">
    <property type="nucleotide sequence ID" value="NZ_VTWS01000002.1"/>
</dbReference>
<dbReference type="InterPro" id="IPR032508">
    <property type="entry name" value="FecR_C"/>
</dbReference>
<dbReference type="Gene3D" id="3.55.50.30">
    <property type="match status" value="1"/>
</dbReference>
<keyword evidence="1" id="KW-0812">Transmembrane</keyword>
<protein>
    <submittedName>
        <fullName evidence="4">DUF4974 domain-containing protein</fullName>
    </submittedName>
</protein>
<keyword evidence="5" id="KW-1185">Reference proteome</keyword>
<dbReference type="Pfam" id="PF16344">
    <property type="entry name" value="FecR_C"/>
    <property type="match status" value="1"/>
</dbReference>
<feature type="transmembrane region" description="Helical" evidence="1">
    <location>
        <begin position="90"/>
        <end position="108"/>
    </location>
</feature>
<dbReference type="Gene3D" id="2.60.120.1440">
    <property type="match status" value="1"/>
</dbReference>
<sequence length="360" mass="41329">METSLLKKIVFDYFDHKCTTIQRKLLEEWLADKNNLDLFHQYLDEWESQHPQYNFDPERGLEKVYRSIQAPETEQKVSTVPIKLFRLNSLFRWLSVASIVLVLGWLGWTKYAKSPVITYRTLINTVKEGTGEIYEKENLTNGPILVNLPDKSSVILQPQSRISYSPKLFNKRKREVVLVGEAFFEVQKNPSKPFFVYTRGLITKVLGTSFLVKTQAEFSEVVVKTGKVEVFLHSDKNKEKKMTSNQLEGLVLKEDERINTNPNQQTLNKPLTVDKTNLKLSIQSLSFNFDETAAITVIETLNKAYHANIVYDSTRLSSCKLTAHLSDEPLLQKIELICIALEASYVENDGRIQIKSNGCK</sequence>
<organism evidence="4 5">
    <name type="scientific">Larkinella humicola</name>
    <dbReference type="NCBI Taxonomy" id="2607654"/>
    <lineage>
        <taxon>Bacteria</taxon>
        <taxon>Pseudomonadati</taxon>
        <taxon>Bacteroidota</taxon>
        <taxon>Cytophagia</taxon>
        <taxon>Cytophagales</taxon>
        <taxon>Spirosomataceae</taxon>
        <taxon>Larkinella</taxon>
    </lineage>
</organism>
<dbReference type="Proteomes" id="UP000326344">
    <property type="component" value="Unassembled WGS sequence"/>
</dbReference>
<keyword evidence="1" id="KW-1133">Transmembrane helix</keyword>
<evidence type="ECO:0000259" key="2">
    <source>
        <dbReference type="Pfam" id="PF04773"/>
    </source>
</evidence>
<evidence type="ECO:0000313" key="5">
    <source>
        <dbReference type="Proteomes" id="UP000326344"/>
    </source>
</evidence>
<evidence type="ECO:0000313" key="4">
    <source>
        <dbReference type="EMBL" id="KAA9354773.1"/>
    </source>
</evidence>
<evidence type="ECO:0000256" key="1">
    <source>
        <dbReference type="SAM" id="Phobius"/>
    </source>
</evidence>
<dbReference type="InterPro" id="IPR006860">
    <property type="entry name" value="FecR"/>
</dbReference>
<proteinExistence type="predicted"/>
<reference evidence="4 5" key="1">
    <citation type="submission" date="2019-09" db="EMBL/GenBank/DDBJ databases">
        <title>Genome Sequence of Larkinella sp MA1.</title>
        <authorList>
            <person name="Srinivasan S."/>
        </authorList>
    </citation>
    <scope>NUCLEOTIDE SEQUENCE [LARGE SCALE GENOMIC DNA]</scope>
    <source>
        <strain evidence="4 5">MA1</strain>
    </source>
</reference>